<dbReference type="Proteomes" id="UP000002595">
    <property type="component" value="Chromosome"/>
</dbReference>
<accession>A1RUQ4</accession>
<name>A1RUQ4_PYRIL</name>
<dbReference type="EMBL" id="CP000504">
    <property type="protein sequence ID" value="ABL88686.1"/>
    <property type="molecule type" value="Genomic_DNA"/>
</dbReference>
<organism evidence="1 2">
    <name type="scientific">Pyrobaculum islandicum (strain DSM 4184 / JCM 9189 / GEO3)</name>
    <dbReference type="NCBI Taxonomy" id="384616"/>
    <lineage>
        <taxon>Archaea</taxon>
        <taxon>Thermoproteota</taxon>
        <taxon>Thermoprotei</taxon>
        <taxon>Thermoproteales</taxon>
        <taxon>Thermoproteaceae</taxon>
        <taxon>Pyrobaculum</taxon>
    </lineage>
</organism>
<reference evidence="1" key="1">
    <citation type="submission" date="2006-12" db="EMBL/GenBank/DDBJ databases">
        <title>Complete sequence of Pyrobaculum islandicum DSM 4184.</title>
        <authorList>
            <person name="Copeland A."/>
            <person name="Lucas S."/>
            <person name="Lapidus A."/>
            <person name="Barry K."/>
            <person name="Detter J.C."/>
            <person name="Glavina del Rio T."/>
            <person name="Dalin E."/>
            <person name="Tice H."/>
            <person name="Pitluck S."/>
            <person name="Meincke L."/>
            <person name="Brettin T."/>
            <person name="Bruce D."/>
            <person name="Han C."/>
            <person name="Tapia R."/>
            <person name="Gilna P."/>
            <person name="Schmutz J."/>
            <person name="Larimer F."/>
            <person name="Land M."/>
            <person name="Hauser L."/>
            <person name="Kyrpides N."/>
            <person name="Mikhailova N."/>
            <person name="Cozen A.E."/>
            <person name="Fitz-Gibbon S.T."/>
            <person name="House C.H."/>
            <person name="Saltikov C."/>
            <person name="Lowe T."/>
            <person name="Richardson P."/>
        </authorList>
    </citation>
    <scope>NUCLEOTIDE SEQUENCE [LARGE SCALE GENOMIC DNA]</scope>
    <source>
        <strain evidence="1">DSM 4184</strain>
    </source>
</reference>
<protein>
    <submittedName>
        <fullName evidence="1">Uncharacterized protein</fullName>
    </submittedName>
</protein>
<dbReference type="KEGG" id="pis:Pisl_1531"/>
<dbReference type="eggNOG" id="arCOG00687">
    <property type="taxonomic scope" value="Archaea"/>
</dbReference>
<keyword evidence="2" id="KW-1185">Reference proteome</keyword>
<dbReference type="HOGENOM" id="CLU_1064040_0_0_2"/>
<proteinExistence type="predicted"/>
<dbReference type="AlphaFoldDB" id="A1RUQ4"/>
<evidence type="ECO:0000313" key="2">
    <source>
        <dbReference type="Proteomes" id="UP000002595"/>
    </source>
</evidence>
<sequence>MFQNFFSPTPGIHMNQAYRTLKIRIPWRLVEERPDVLDLVTRMHLAVEEYVKTLLKEVTGQEESRLAPEELDRLLAPDRRELPHRIIEEVFPKYGLGRALVRYAKFLWHDTVFQQAIPLSTQLRVENERDMSRAVFVDLKSGVVRVRKTGIPPFAVKLKKSNVTWIRERLQEGAKLKLALLGIERRRGEEPAYDKLYVARAVAREVAKAIDNPRYNGDVVPGLAYKIVATFARHLYPLAKAYVERQHLKRTTDRPQPPKSS</sequence>
<dbReference type="SUPFAM" id="SSF51998">
    <property type="entry name" value="PFL-like glycyl radical enzymes"/>
    <property type="match status" value="1"/>
</dbReference>
<evidence type="ECO:0000313" key="1">
    <source>
        <dbReference type="EMBL" id="ABL88686.1"/>
    </source>
</evidence>
<gene>
    <name evidence="1" type="ordered locus">Pisl_1531</name>
</gene>